<dbReference type="PANTHER" id="PTHR10954:SF7">
    <property type="entry name" value="RIBONUCLEASE H2 SUBUNIT A"/>
    <property type="match status" value="1"/>
</dbReference>
<dbReference type="EC" id="3.1.26.4" evidence="9"/>
<dbReference type="Pfam" id="PF01351">
    <property type="entry name" value="RNase_HII"/>
    <property type="match status" value="1"/>
</dbReference>
<evidence type="ECO:0000256" key="4">
    <source>
        <dbReference type="ARBA" id="ARBA00022722"/>
    </source>
</evidence>
<feature type="binding site" evidence="8">
    <location>
        <position position="84"/>
    </location>
    <ligand>
        <name>a divalent metal cation</name>
        <dbReference type="ChEBI" id="CHEBI:60240"/>
    </ligand>
</feature>
<dbReference type="GO" id="GO:0032299">
    <property type="term" value="C:ribonuclease H2 complex"/>
    <property type="evidence" value="ECO:0007669"/>
    <property type="project" value="TreeGrafter"/>
</dbReference>
<evidence type="ECO:0000256" key="3">
    <source>
        <dbReference type="ARBA" id="ARBA00007058"/>
    </source>
</evidence>
<sequence>MEEPTQHLSFNSQSTLSSAGLFVPPSINRLRLYAGESYSYYSPCPATDTTRQPSSDALKADAMCIDDSTLTESYPESYFVLGVDEAGRGPVLGPMVYSAFYLPHDLHQSLLVHDYSFNDSKVLTPGVRANLMRLLCTPGTPLFESCGWATKLLSARDISSGMMRPGAGVYNLNAQAMDATVELIREIVEARKVDIREVYIDTIGNPTTYQQKLERIFPSLKITVAKKADSLYPCVSAASVAAKVTRDVALGLCHEDIVETHQSDDSSQTTSLDSWGSGYPSDSKCVNWLRMNMNPIFGWGNECRFSWGTSKEMLEIKGGVKVDWPLDEENTQLHDFLLTSSEAPKGTNQELRDWFGQKTAEVI</sequence>
<dbReference type="InterPro" id="IPR012337">
    <property type="entry name" value="RNaseH-like_sf"/>
</dbReference>
<evidence type="ECO:0000256" key="6">
    <source>
        <dbReference type="ARBA" id="ARBA00022759"/>
    </source>
</evidence>
<evidence type="ECO:0000256" key="2">
    <source>
        <dbReference type="ARBA" id="ARBA00001946"/>
    </source>
</evidence>
<evidence type="ECO:0000256" key="1">
    <source>
        <dbReference type="ARBA" id="ARBA00000077"/>
    </source>
</evidence>
<dbReference type="GO" id="GO:0006298">
    <property type="term" value="P:mismatch repair"/>
    <property type="evidence" value="ECO:0007669"/>
    <property type="project" value="TreeGrafter"/>
</dbReference>
<name>A0A5N7BAG7_9EURO</name>
<dbReference type="SUPFAM" id="SSF53098">
    <property type="entry name" value="Ribonuclease H-like"/>
    <property type="match status" value="1"/>
</dbReference>
<dbReference type="AlphaFoldDB" id="A0A5N7BAG7"/>
<dbReference type="GO" id="GO:0004523">
    <property type="term" value="F:RNA-DNA hybrid ribonuclease activity"/>
    <property type="evidence" value="ECO:0007669"/>
    <property type="project" value="UniProtKB-UniRule"/>
</dbReference>
<accession>A0A5N7BAG7</accession>
<dbReference type="Gene3D" id="3.30.420.10">
    <property type="entry name" value="Ribonuclease H-like superfamily/Ribonuclease H"/>
    <property type="match status" value="1"/>
</dbReference>
<dbReference type="InterPro" id="IPR004649">
    <property type="entry name" value="RNase_H2_suA"/>
</dbReference>
<dbReference type="GO" id="GO:0003723">
    <property type="term" value="F:RNA binding"/>
    <property type="evidence" value="ECO:0007669"/>
    <property type="project" value="UniProtKB-UniRule"/>
</dbReference>
<comment type="cofactor">
    <cofactor evidence="8">
        <name>Mn(2+)</name>
        <dbReference type="ChEBI" id="CHEBI:29035"/>
    </cofactor>
    <cofactor evidence="8">
        <name>Mg(2+)</name>
        <dbReference type="ChEBI" id="CHEBI:18420"/>
    </cofactor>
    <text evidence="8">Manganese or magnesium. Binds 1 divalent metal ion per monomer in the absence of substrate. May bind a second metal ion after substrate binding.</text>
</comment>
<keyword evidence="4 8" id="KW-0540">Nuclease</keyword>
<feature type="domain" description="RNase H type-2" evidence="10">
    <location>
        <begin position="78"/>
        <end position="319"/>
    </location>
</feature>
<evidence type="ECO:0000313" key="12">
    <source>
        <dbReference type="Proteomes" id="UP000326198"/>
    </source>
</evidence>
<evidence type="ECO:0000256" key="5">
    <source>
        <dbReference type="ARBA" id="ARBA00022723"/>
    </source>
</evidence>
<evidence type="ECO:0000256" key="9">
    <source>
        <dbReference type="RuleBase" id="RU003515"/>
    </source>
</evidence>
<dbReference type="PROSITE" id="PS51975">
    <property type="entry name" value="RNASE_H_2"/>
    <property type="match status" value="1"/>
</dbReference>
<keyword evidence="7 8" id="KW-0378">Hydrolase</keyword>
<dbReference type="CDD" id="cd07181">
    <property type="entry name" value="RNase_HII_eukaryota_like"/>
    <property type="match status" value="1"/>
</dbReference>
<dbReference type="FunFam" id="3.30.420.10:FF:000016">
    <property type="entry name" value="Ribonuclease"/>
    <property type="match status" value="1"/>
</dbReference>
<evidence type="ECO:0000259" key="10">
    <source>
        <dbReference type="PROSITE" id="PS51975"/>
    </source>
</evidence>
<comment type="cofactor">
    <cofactor evidence="2">
        <name>Mg(2+)</name>
        <dbReference type="ChEBI" id="CHEBI:18420"/>
    </cofactor>
</comment>
<organism evidence="11 12">
    <name type="scientific">Aspergillus bertholletiae</name>
    <dbReference type="NCBI Taxonomy" id="1226010"/>
    <lineage>
        <taxon>Eukaryota</taxon>
        <taxon>Fungi</taxon>
        <taxon>Dikarya</taxon>
        <taxon>Ascomycota</taxon>
        <taxon>Pezizomycotina</taxon>
        <taxon>Eurotiomycetes</taxon>
        <taxon>Eurotiomycetidae</taxon>
        <taxon>Eurotiales</taxon>
        <taxon>Aspergillaceae</taxon>
        <taxon>Aspergillus</taxon>
        <taxon>Aspergillus subgen. Circumdati</taxon>
    </lineage>
</organism>
<dbReference type="EMBL" id="ML736204">
    <property type="protein sequence ID" value="KAE8378734.1"/>
    <property type="molecule type" value="Genomic_DNA"/>
</dbReference>
<dbReference type="PANTHER" id="PTHR10954">
    <property type="entry name" value="RIBONUCLEASE H2 SUBUNIT A"/>
    <property type="match status" value="1"/>
</dbReference>
<feature type="binding site" evidence="8">
    <location>
        <position position="201"/>
    </location>
    <ligand>
        <name>a divalent metal cation</name>
        <dbReference type="ChEBI" id="CHEBI:60240"/>
    </ligand>
</feature>
<dbReference type="OrthoDB" id="7462577at2759"/>
<keyword evidence="6 8" id="KW-0255">Endonuclease</keyword>
<dbReference type="InterPro" id="IPR001352">
    <property type="entry name" value="RNase_HII/HIII"/>
</dbReference>
<dbReference type="FunFam" id="1.10.10.460:FF:000001">
    <property type="entry name" value="Ribonuclease"/>
    <property type="match status" value="1"/>
</dbReference>
<proteinExistence type="inferred from homology"/>
<protein>
    <recommendedName>
        <fullName evidence="9">Ribonuclease</fullName>
        <ecNumber evidence="9">3.1.26.4</ecNumber>
    </recommendedName>
</protein>
<gene>
    <name evidence="11" type="ORF">BDV26DRAFT_185326</name>
</gene>
<reference evidence="11 12" key="1">
    <citation type="submission" date="2019-04" db="EMBL/GenBank/DDBJ databases">
        <title>Friends and foes A comparative genomics studyof 23 Aspergillus species from section Flavi.</title>
        <authorList>
            <consortium name="DOE Joint Genome Institute"/>
            <person name="Kjaerbolling I."/>
            <person name="Vesth T."/>
            <person name="Frisvad J.C."/>
            <person name="Nybo J.L."/>
            <person name="Theobald S."/>
            <person name="Kildgaard S."/>
            <person name="Isbrandt T."/>
            <person name="Kuo A."/>
            <person name="Sato A."/>
            <person name="Lyhne E.K."/>
            <person name="Kogle M.E."/>
            <person name="Wiebenga A."/>
            <person name="Kun R.S."/>
            <person name="Lubbers R.J."/>
            <person name="Makela M.R."/>
            <person name="Barry K."/>
            <person name="Chovatia M."/>
            <person name="Clum A."/>
            <person name="Daum C."/>
            <person name="Haridas S."/>
            <person name="He G."/>
            <person name="LaButti K."/>
            <person name="Lipzen A."/>
            <person name="Mondo S."/>
            <person name="Riley R."/>
            <person name="Salamov A."/>
            <person name="Simmons B.A."/>
            <person name="Magnuson J.K."/>
            <person name="Henrissat B."/>
            <person name="Mortensen U.H."/>
            <person name="Larsen T.O."/>
            <person name="Devries R.P."/>
            <person name="Grigoriev I.V."/>
            <person name="Machida M."/>
            <person name="Baker S.E."/>
            <person name="Andersen M.R."/>
        </authorList>
    </citation>
    <scope>NUCLEOTIDE SEQUENCE [LARGE SCALE GENOMIC DNA]</scope>
    <source>
        <strain evidence="11 12">IBT 29228</strain>
    </source>
</reference>
<keyword evidence="12" id="KW-1185">Reference proteome</keyword>
<comment type="similarity">
    <text evidence="3">Belongs to the RNase HII family. Eukaryotic subfamily.</text>
</comment>
<keyword evidence="5 8" id="KW-0479">Metal-binding</keyword>
<dbReference type="InterPro" id="IPR024567">
    <property type="entry name" value="RNase_HII/HIII_dom"/>
</dbReference>
<dbReference type="Proteomes" id="UP000326198">
    <property type="component" value="Unassembled WGS sequence"/>
</dbReference>
<feature type="binding site" evidence="8">
    <location>
        <position position="85"/>
    </location>
    <ligand>
        <name>a divalent metal cation</name>
        <dbReference type="ChEBI" id="CHEBI:60240"/>
    </ligand>
</feature>
<evidence type="ECO:0000313" key="11">
    <source>
        <dbReference type="EMBL" id="KAE8378734.1"/>
    </source>
</evidence>
<evidence type="ECO:0000256" key="8">
    <source>
        <dbReference type="PROSITE-ProRule" id="PRU01319"/>
    </source>
</evidence>
<dbReference type="Gene3D" id="1.10.10.460">
    <property type="entry name" value="Ribonuclease hii. Domain 2"/>
    <property type="match status" value="1"/>
</dbReference>
<dbReference type="GO" id="GO:0043137">
    <property type="term" value="P:DNA replication, removal of RNA primer"/>
    <property type="evidence" value="ECO:0007669"/>
    <property type="project" value="TreeGrafter"/>
</dbReference>
<dbReference type="NCBIfam" id="TIGR00729">
    <property type="entry name" value="ribonuclease HII"/>
    <property type="match status" value="1"/>
</dbReference>
<dbReference type="InterPro" id="IPR023160">
    <property type="entry name" value="RNase_HII_hlx-loop-hlx_cap_dom"/>
</dbReference>
<comment type="function">
    <text evidence="9">Endonuclease that specifically degrades the RNA of RNA-DNA hybrids.</text>
</comment>
<dbReference type="GO" id="GO:0046872">
    <property type="term" value="F:metal ion binding"/>
    <property type="evidence" value="ECO:0007669"/>
    <property type="project" value="UniProtKB-KW"/>
</dbReference>
<comment type="catalytic activity">
    <reaction evidence="1 8 9">
        <text>Endonucleolytic cleavage to 5'-phosphomonoester.</text>
        <dbReference type="EC" id="3.1.26.4"/>
    </reaction>
</comment>
<dbReference type="InterPro" id="IPR036397">
    <property type="entry name" value="RNaseH_sf"/>
</dbReference>
<evidence type="ECO:0000256" key="7">
    <source>
        <dbReference type="ARBA" id="ARBA00022801"/>
    </source>
</evidence>